<reference evidence="4" key="1">
    <citation type="submission" date="2018-12" db="EMBL/GenBank/DDBJ databases">
        <title>The complete genome of Metarhizium rileyi, a key fungal pathogen of Lepidoptera.</title>
        <authorList>
            <person name="Binneck E."/>
            <person name="Lastra C.C.L."/>
            <person name="Sosa-Gomez D.R."/>
        </authorList>
    </citation>
    <scope>NUCLEOTIDE SEQUENCE [LARGE SCALE GENOMIC DNA]</scope>
    <source>
        <strain evidence="4">Cep018-CH2</strain>
    </source>
</reference>
<dbReference type="EMBL" id="SBHS01000092">
    <property type="protein sequence ID" value="TWU70458.1"/>
    <property type="molecule type" value="Genomic_DNA"/>
</dbReference>
<dbReference type="Pfam" id="PF24883">
    <property type="entry name" value="NPHP3_N"/>
    <property type="match status" value="1"/>
</dbReference>
<feature type="domain" description="Nephrocystin 3-like N-terminal" evidence="2">
    <location>
        <begin position="24"/>
        <end position="93"/>
    </location>
</feature>
<name>A0A5C6G1U9_METRR</name>
<comment type="caution">
    <text evidence="3">The sequence shown here is derived from an EMBL/GenBank/DDBJ whole genome shotgun (WGS) entry which is preliminary data.</text>
</comment>
<sequence length="113" mass="12179">MTGGAAGRCARQIPAARSSSTPRAFKTWAGDTAARMAWVVCSARMGKTVLCASVLDKLKSAVAASGMILPHFFFDERVDSYRTMLAQSMAQLRKCVETGWLNRSSARLSQTGC</sequence>
<dbReference type="AlphaFoldDB" id="A0A5C6G1U9"/>
<evidence type="ECO:0000259" key="2">
    <source>
        <dbReference type="Pfam" id="PF24883"/>
    </source>
</evidence>
<organism evidence="3 4">
    <name type="scientific">Metarhizium rileyi (strain RCEF 4871)</name>
    <name type="common">Nomuraea rileyi</name>
    <dbReference type="NCBI Taxonomy" id="1649241"/>
    <lineage>
        <taxon>Eukaryota</taxon>
        <taxon>Fungi</taxon>
        <taxon>Dikarya</taxon>
        <taxon>Ascomycota</taxon>
        <taxon>Pezizomycotina</taxon>
        <taxon>Sordariomycetes</taxon>
        <taxon>Hypocreomycetidae</taxon>
        <taxon>Hypocreales</taxon>
        <taxon>Clavicipitaceae</taxon>
        <taxon>Metarhizium</taxon>
    </lineage>
</organism>
<dbReference type="Proteomes" id="UP000317257">
    <property type="component" value="Unassembled WGS sequence"/>
</dbReference>
<evidence type="ECO:0000256" key="1">
    <source>
        <dbReference type="ARBA" id="ARBA00022737"/>
    </source>
</evidence>
<dbReference type="InterPro" id="IPR056884">
    <property type="entry name" value="NPHP3-like_N"/>
</dbReference>
<proteinExistence type="predicted"/>
<evidence type="ECO:0000313" key="4">
    <source>
        <dbReference type="Proteomes" id="UP000317257"/>
    </source>
</evidence>
<accession>A0A5C6G1U9</accession>
<gene>
    <name evidence="3" type="ORF">ED733_000486</name>
</gene>
<keyword evidence="1" id="KW-0677">Repeat</keyword>
<evidence type="ECO:0000313" key="3">
    <source>
        <dbReference type="EMBL" id="TWU70458.1"/>
    </source>
</evidence>
<protein>
    <recommendedName>
        <fullName evidence="2">Nephrocystin 3-like N-terminal domain-containing protein</fullName>
    </recommendedName>
</protein>